<dbReference type="Pfam" id="PF00069">
    <property type="entry name" value="Pkinase"/>
    <property type="match status" value="1"/>
</dbReference>
<dbReference type="KEGG" id="dra:DR_A0332"/>
<dbReference type="CDD" id="cd14014">
    <property type="entry name" value="STKc_PknB_like"/>
    <property type="match status" value="1"/>
</dbReference>
<dbReference type="EnsemblBacteria" id="AAF12449">
    <property type="protein sequence ID" value="AAF12449"/>
    <property type="gene ID" value="DR_A0332"/>
</dbReference>
<feature type="compositionally biased region" description="Pro residues" evidence="6">
    <location>
        <begin position="328"/>
        <end position="351"/>
    </location>
</feature>
<dbReference type="GeneID" id="69519216"/>
<dbReference type="InterPro" id="IPR011009">
    <property type="entry name" value="Kinase-like_dom_sf"/>
</dbReference>
<dbReference type="eggNOG" id="COG0515">
    <property type="taxonomic scope" value="Bacteria"/>
</dbReference>
<feature type="transmembrane region" description="Helical" evidence="7">
    <location>
        <begin position="422"/>
        <end position="441"/>
    </location>
</feature>
<accession>Q9RYI0</accession>
<name>Q9RYI0_DEIRA</name>
<dbReference type="OrthoDB" id="9788659at2"/>
<evidence type="ECO:0000256" key="5">
    <source>
        <dbReference type="PROSITE-ProRule" id="PRU10141"/>
    </source>
</evidence>
<dbReference type="InterPro" id="IPR017441">
    <property type="entry name" value="Protein_kinase_ATP_BS"/>
</dbReference>
<dbReference type="PROSITE" id="PS00108">
    <property type="entry name" value="PROTEIN_KINASE_ST"/>
    <property type="match status" value="1"/>
</dbReference>
<feature type="compositionally biased region" description="Basic and acidic residues" evidence="6">
    <location>
        <begin position="354"/>
        <end position="375"/>
    </location>
</feature>
<organism evidence="9 10">
    <name type="scientific">Deinococcus radiodurans (strain ATCC 13939 / DSM 20539 / JCM 16871 / CCUG 27074 / LMG 4051 / NBRC 15346 / NCIMB 9279 / VKM B-1422 / R1)</name>
    <dbReference type="NCBI Taxonomy" id="243230"/>
    <lineage>
        <taxon>Bacteria</taxon>
        <taxon>Thermotogati</taxon>
        <taxon>Deinococcota</taxon>
        <taxon>Deinococci</taxon>
        <taxon>Deinococcales</taxon>
        <taxon>Deinococcaceae</taxon>
        <taxon>Deinococcus</taxon>
    </lineage>
</organism>
<feature type="transmembrane region" description="Helical" evidence="7">
    <location>
        <begin position="503"/>
        <end position="521"/>
    </location>
</feature>
<evidence type="ECO:0000256" key="1">
    <source>
        <dbReference type="ARBA" id="ARBA00022679"/>
    </source>
</evidence>
<dbReference type="PATRIC" id="fig|243230.17.peg.3224"/>
<proteinExistence type="predicted"/>
<dbReference type="InParanoid" id="Q9RYI0"/>
<dbReference type="PIR" id="A75588">
    <property type="entry name" value="A75588"/>
</dbReference>
<keyword evidence="2 5" id="KW-0547">Nucleotide-binding</keyword>
<evidence type="ECO:0000256" key="6">
    <source>
        <dbReference type="SAM" id="MobiDB-lite"/>
    </source>
</evidence>
<dbReference type="GO" id="GO:0005524">
    <property type="term" value="F:ATP binding"/>
    <property type="evidence" value="ECO:0007669"/>
    <property type="project" value="UniProtKB-UniRule"/>
</dbReference>
<dbReference type="SUPFAM" id="SSF56112">
    <property type="entry name" value="Protein kinase-like (PK-like)"/>
    <property type="match status" value="1"/>
</dbReference>
<dbReference type="InterPro" id="IPR000719">
    <property type="entry name" value="Prot_kinase_dom"/>
</dbReference>
<evidence type="ECO:0000259" key="8">
    <source>
        <dbReference type="PROSITE" id="PS50011"/>
    </source>
</evidence>
<feature type="binding site" evidence="5">
    <location>
        <position position="79"/>
    </location>
    <ligand>
        <name>ATP</name>
        <dbReference type="ChEBI" id="CHEBI:30616"/>
    </ligand>
</feature>
<evidence type="ECO:0000256" key="2">
    <source>
        <dbReference type="ARBA" id="ARBA00022741"/>
    </source>
</evidence>
<evidence type="ECO:0000256" key="7">
    <source>
        <dbReference type="SAM" id="Phobius"/>
    </source>
</evidence>
<dbReference type="GO" id="GO:0004674">
    <property type="term" value="F:protein serine/threonine kinase activity"/>
    <property type="evidence" value="ECO:0000318"/>
    <property type="project" value="GO_Central"/>
</dbReference>
<dbReference type="InterPro" id="IPR008271">
    <property type="entry name" value="Ser/Thr_kinase_AS"/>
</dbReference>
<feature type="region of interest" description="Disordered" evidence="6">
    <location>
        <begin position="325"/>
        <end position="415"/>
    </location>
</feature>
<feature type="domain" description="Protein kinase" evidence="8">
    <location>
        <begin position="50"/>
        <end position="314"/>
    </location>
</feature>
<dbReference type="PROSITE" id="PS50011">
    <property type="entry name" value="PROTEIN_KINASE_DOM"/>
    <property type="match status" value="1"/>
</dbReference>
<dbReference type="PROSITE" id="PS00107">
    <property type="entry name" value="PROTEIN_KINASE_ATP"/>
    <property type="match status" value="1"/>
</dbReference>
<evidence type="ECO:0000313" key="9">
    <source>
        <dbReference type="EMBL" id="AAF12449.1"/>
    </source>
</evidence>
<keyword evidence="7" id="KW-0812">Transmembrane</keyword>
<keyword evidence="7" id="KW-1133">Transmembrane helix</keyword>
<dbReference type="PANTHER" id="PTHR43289:SF34">
    <property type="entry name" value="SERINE_THREONINE-PROTEIN KINASE YBDM-RELATED"/>
    <property type="match status" value="1"/>
</dbReference>
<keyword evidence="7" id="KW-0472">Membrane</keyword>
<dbReference type="STRING" id="243230.DR_A0332"/>
<keyword evidence="3 9" id="KW-0418">Kinase</keyword>
<dbReference type="Gene3D" id="1.10.510.10">
    <property type="entry name" value="Transferase(Phosphotransferase) domain 1"/>
    <property type="match status" value="1"/>
</dbReference>
<evidence type="ECO:0000256" key="3">
    <source>
        <dbReference type="ARBA" id="ARBA00022777"/>
    </source>
</evidence>
<gene>
    <name evidence="9" type="ordered locus">DR_A0332</name>
</gene>
<evidence type="ECO:0000313" key="10">
    <source>
        <dbReference type="Proteomes" id="UP000002524"/>
    </source>
</evidence>
<dbReference type="HOGENOM" id="CLU_519464_0_0_0"/>
<feature type="transmembrane region" description="Helical" evidence="7">
    <location>
        <begin position="453"/>
        <end position="474"/>
    </location>
</feature>
<dbReference type="Gene3D" id="3.30.200.20">
    <property type="entry name" value="Phosphorylase Kinase, domain 1"/>
    <property type="match status" value="1"/>
</dbReference>
<dbReference type="PANTHER" id="PTHR43289">
    <property type="entry name" value="MITOGEN-ACTIVATED PROTEIN KINASE KINASE KINASE 20-RELATED"/>
    <property type="match status" value="1"/>
</dbReference>
<dbReference type="AlphaFoldDB" id="Q9RYI0"/>
<dbReference type="RefSeq" id="WP_010889591.1">
    <property type="nucleotide sequence ID" value="NC_001264.1"/>
</dbReference>
<dbReference type="EMBL" id="AE001825">
    <property type="protein sequence ID" value="AAF12449.1"/>
    <property type="molecule type" value="Genomic_DNA"/>
</dbReference>
<keyword evidence="4 5" id="KW-0067">ATP-binding</keyword>
<reference evidence="9 10" key="1">
    <citation type="journal article" date="1999" name="Science">
        <title>Genome sequence of the radioresistant bacterium Deinococcus radiodurans R1.</title>
        <authorList>
            <person name="White O."/>
            <person name="Eisen J.A."/>
            <person name="Heidelberg J.F."/>
            <person name="Hickey E.K."/>
            <person name="Peterson J.D."/>
            <person name="Dodson R.J."/>
            <person name="Haft D.H."/>
            <person name="Gwinn M.L."/>
            <person name="Nelson W.C."/>
            <person name="Richardson D.L."/>
            <person name="Moffat K.S."/>
            <person name="Qin H."/>
            <person name="Jiang L."/>
            <person name="Pamphile W."/>
            <person name="Crosby M."/>
            <person name="Shen M."/>
            <person name="Vamathevan J.J."/>
            <person name="Lam P."/>
            <person name="McDonald L."/>
            <person name="Utterback T."/>
            <person name="Zalewski C."/>
            <person name="Makarova K.S."/>
            <person name="Aravind L."/>
            <person name="Daly M.J."/>
            <person name="Minton K.W."/>
            <person name="Fleischmann R.D."/>
            <person name="Ketchum K.A."/>
            <person name="Nelson K.E."/>
            <person name="Salzberg S."/>
            <person name="Smith H.O."/>
            <person name="Venter J.C."/>
            <person name="Fraser C.M."/>
        </authorList>
    </citation>
    <scope>NUCLEOTIDE SEQUENCE [LARGE SCALE GENOMIC DNA]</scope>
    <source>
        <strain evidence="10">ATCC 13939 / DSM 20539 / JCM 16871 / LMG 4051 / NBRC 15346 / NCIMB 9279 / R1 / VKM B-1422</strain>
    </source>
</reference>
<dbReference type="Proteomes" id="UP000002524">
    <property type="component" value="Chromosome 2"/>
</dbReference>
<feature type="compositionally biased region" description="Pro residues" evidence="6">
    <location>
        <begin position="381"/>
        <end position="410"/>
    </location>
</feature>
<dbReference type="PaxDb" id="243230-DR_A0332"/>
<keyword evidence="1" id="KW-0808">Transferase</keyword>
<evidence type="ECO:0000256" key="4">
    <source>
        <dbReference type="ARBA" id="ARBA00022840"/>
    </source>
</evidence>
<protein>
    <submittedName>
        <fullName evidence="9">Protein kinase, putative</fullName>
    </submittedName>
</protein>
<keyword evidence="10" id="KW-1185">Reference proteome</keyword>
<sequence length="524" mass="55298">MTAPQTCPFCGSPAAPTDTVCHVCGAALGRGGATALLTLPPGTTLQGGQYVLDRVLGQGGFGITYDARDTRLGMRVAVKELFVDGSTRRGLNVIPPLSQGAEVFAATRRGFLEEAQVLARFGDPSIVRVLNYFEENGTAYLVMEFLEGETLGEAIQKRGPLPPLIAAQVADSVAHALEVVHAAGLLHRDIKPDNIFLHHSGRIILIDFGSVRAFDSGKTVAHTRLVTPGYAPLEQYSSAAKFGPYTDLYALGATLFHALTGQMPPAATDLSLGTPLPPLPPGTPPNLREAVLSCMAPRIENRPQSAQALRRILRGEGTVTVTAAPAAAPAPQPQSQPVRPSPAPTPTPMPNPQTDREVEKRLRELEKEVRKEARRQSRRPAPAPAPIPIPAPAPQRPAPPPTPFPGPRRPAAPRDGTLGRRLVVVAITVLSALSGGILMAQTPAWQIISPPELSVMAGAGIGALAGLALGQLLWWALPVALPIFAAAITSSVCQNLGYRPPTVIAASVAAIVVSLILMRLIRRI</sequence>
<dbReference type="SMART" id="SM00220">
    <property type="entry name" value="S_TKc"/>
    <property type="match status" value="1"/>
</dbReference>